<evidence type="ECO:0000313" key="2">
    <source>
        <dbReference type="Proteomes" id="UP000184404"/>
    </source>
</evidence>
<dbReference type="EMBL" id="FQUG01000007">
    <property type="protein sequence ID" value="SHF12387.1"/>
    <property type="molecule type" value="Genomic_DNA"/>
</dbReference>
<keyword evidence="2" id="KW-1185">Reference proteome</keyword>
<gene>
    <name evidence="1" type="ORF">SAMN02745190_01901</name>
</gene>
<dbReference type="Proteomes" id="UP000184404">
    <property type="component" value="Unassembled WGS sequence"/>
</dbReference>
<dbReference type="OrthoDB" id="1669308at2"/>
<protein>
    <submittedName>
        <fullName evidence="1">Uncharacterized protein</fullName>
    </submittedName>
</protein>
<dbReference type="STRING" id="1123243.SAMN02745190_01901"/>
<proteinExistence type="predicted"/>
<accession>A0A1M4Z3K4</accession>
<reference evidence="1 2" key="1">
    <citation type="submission" date="2016-11" db="EMBL/GenBank/DDBJ databases">
        <authorList>
            <person name="Jaros S."/>
            <person name="Januszkiewicz K."/>
            <person name="Wedrychowicz H."/>
        </authorList>
    </citation>
    <scope>NUCLEOTIDE SEQUENCE [LARGE SCALE GENOMIC DNA]</scope>
    <source>
        <strain evidence="1 2">DSM 10502</strain>
    </source>
</reference>
<dbReference type="AlphaFoldDB" id="A0A1M4Z3K4"/>
<name>A0A1M4Z3K4_9FIRM</name>
<sequence length="99" mass="11065">MTDELLDKVMTDMELDNVAGGVGYAYFVKRKDGKYNVVSANDRLTPEQVKGIMAGKSLMSLGIERGVHTHFFGGIRADKLGELKVNLDRVYKGCRFQHL</sequence>
<organism evidence="1 2">
    <name type="scientific">Schwartzia succinivorans DSM 10502</name>
    <dbReference type="NCBI Taxonomy" id="1123243"/>
    <lineage>
        <taxon>Bacteria</taxon>
        <taxon>Bacillati</taxon>
        <taxon>Bacillota</taxon>
        <taxon>Negativicutes</taxon>
        <taxon>Selenomonadales</taxon>
        <taxon>Selenomonadaceae</taxon>
        <taxon>Schwartzia</taxon>
    </lineage>
</organism>
<dbReference type="RefSeq" id="WP_072935985.1">
    <property type="nucleotide sequence ID" value="NZ_FQUG01000007.1"/>
</dbReference>
<evidence type="ECO:0000313" key="1">
    <source>
        <dbReference type="EMBL" id="SHF12387.1"/>
    </source>
</evidence>